<reference evidence="2 3" key="1">
    <citation type="journal article" date="2014" name="Proc. Natl. Acad. Sci. U.S.A.">
        <title>Trajectory and genomic determinants of fungal-pathogen speciation and host adaptation.</title>
        <authorList>
            <person name="Hu X."/>
            <person name="Xiao G."/>
            <person name="Zheng P."/>
            <person name="Shang Y."/>
            <person name="Su Y."/>
            <person name="Zhang X."/>
            <person name="Liu X."/>
            <person name="Zhan S."/>
            <person name="St Leger R.J."/>
            <person name="Wang C."/>
        </authorList>
    </citation>
    <scope>NUCLEOTIDE SEQUENCE [LARGE SCALE GENOMIC DNA]</scope>
    <source>
        <strain evidence="2 3">ARSEF 977</strain>
    </source>
</reference>
<name>A0A0B4GG84_METGA</name>
<evidence type="ECO:0000313" key="2">
    <source>
        <dbReference type="EMBL" id="KID86025.1"/>
    </source>
</evidence>
<dbReference type="Proteomes" id="UP000031192">
    <property type="component" value="Unassembled WGS sequence"/>
</dbReference>
<gene>
    <name evidence="2" type="ORF">MGU_06717</name>
</gene>
<comment type="caution">
    <text evidence="2">The sequence shown here is derived from an EMBL/GenBank/DDBJ whole genome shotgun (WGS) entry which is preliminary data.</text>
</comment>
<sequence length="131" mass="14699">MHLKSLLAVVFAFATAATAVSKDRCNCRCTSIPINNAKDCTKDNICPDGQACRFEIPNYSQRKVCKWTCDSSKPVSNKRCDCRCEPIPISDARDCTEDNTCPEGQTCRFEIPNYSQRKVCKWTCQVSRTAS</sequence>
<organism evidence="2 3">
    <name type="scientific">Metarhizium guizhouense (strain ARSEF 977)</name>
    <dbReference type="NCBI Taxonomy" id="1276136"/>
    <lineage>
        <taxon>Eukaryota</taxon>
        <taxon>Fungi</taxon>
        <taxon>Dikarya</taxon>
        <taxon>Ascomycota</taxon>
        <taxon>Pezizomycotina</taxon>
        <taxon>Sordariomycetes</taxon>
        <taxon>Hypocreomycetidae</taxon>
        <taxon>Hypocreales</taxon>
        <taxon>Clavicipitaceae</taxon>
        <taxon>Metarhizium</taxon>
    </lineage>
</organism>
<accession>A0A0B4GG84</accession>
<keyword evidence="3" id="KW-1185">Reference proteome</keyword>
<dbReference type="HOGENOM" id="CLU_1928107_0_0_1"/>
<evidence type="ECO:0000256" key="1">
    <source>
        <dbReference type="SAM" id="SignalP"/>
    </source>
</evidence>
<keyword evidence="1" id="KW-0732">Signal</keyword>
<dbReference type="OrthoDB" id="4941708at2759"/>
<protein>
    <submittedName>
        <fullName evidence="2">Uncharacterized protein</fullName>
    </submittedName>
</protein>
<evidence type="ECO:0000313" key="3">
    <source>
        <dbReference type="Proteomes" id="UP000031192"/>
    </source>
</evidence>
<dbReference type="AlphaFoldDB" id="A0A0B4GG84"/>
<dbReference type="EMBL" id="AZNH01000024">
    <property type="protein sequence ID" value="KID86025.1"/>
    <property type="molecule type" value="Genomic_DNA"/>
</dbReference>
<proteinExistence type="predicted"/>
<feature type="signal peptide" evidence="1">
    <location>
        <begin position="1"/>
        <end position="19"/>
    </location>
</feature>
<feature type="chain" id="PRO_5002091736" evidence="1">
    <location>
        <begin position="20"/>
        <end position="131"/>
    </location>
</feature>